<name>A0A9W8J7L9_9AGAR</name>
<evidence type="ECO:0000256" key="1">
    <source>
        <dbReference type="SAM" id="MobiDB-lite"/>
    </source>
</evidence>
<evidence type="ECO:0000313" key="2">
    <source>
        <dbReference type="EMBL" id="KAJ2929655.1"/>
    </source>
</evidence>
<comment type="caution">
    <text evidence="2">The sequence shown here is derived from an EMBL/GenBank/DDBJ whole genome shotgun (WGS) entry which is preliminary data.</text>
</comment>
<organism evidence="2 3">
    <name type="scientific">Candolleomyces eurysporus</name>
    <dbReference type="NCBI Taxonomy" id="2828524"/>
    <lineage>
        <taxon>Eukaryota</taxon>
        <taxon>Fungi</taxon>
        <taxon>Dikarya</taxon>
        <taxon>Basidiomycota</taxon>
        <taxon>Agaricomycotina</taxon>
        <taxon>Agaricomycetes</taxon>
        <taxon>Agaricomycetidae</taxon>
        <taxon>Agaricales</taxon>
        <taxon>Agaricineae</taxon>
        <taxon>Psathyrellaceae</taxon>
        <taxon>Candolleomyces</taxon>
    </lineage>
</organism>
<sequence length="689" mass="73649">MDLHHQEEGSPFIRDIGLVPPSPELSSSARFDSVLEFPTNQLGSPQFIDNSGSYHNSPYSGHSELSFVTAENDLSFELFSGDEAGPGLFDPIHSAGIAAANEFDYDPAEYDGPHSGSSLMMYPDNDYMSPPPAFDGVMGSASPDHQQQFHHRSGSVPYDYSSPSSNNGEDNNDRRSRASSVSSAQNKNHWAAQQLPQAQQPKAPSPPRLVMPNEYQLDGQDPPPTINAPEGDDLDGGPQLHIVPATPIGMVGGSAAGAPFQNPMDTLNQGPNQSSWGMGVTEQSDASGPSTSRQSSPFRFPARGPNDNTVNQGLGFNTIPAANNSNANAPFLFPQQQRVRSKSDNALEPPSWNTTLAQQQLRQQGDNSVLGLDLAASSNSAVDDTALGTGSSTTSTHGNPSTSAGYQMHGFSFGGSGGNTDYLSPDFSMRRSKSENGNARQFGHRQSRSEDIRGLQPSLQLPQQHHQQQTFIQHSNPSNSFHHGHSLSLSASQGQLLFPPDLMPSQQNPHLLSTLPSSVLRSSSPARGHIRRASSGSRAGRGIGAESWAADFGTAGGSARASPYPSPNASPMPRYSELELDLNQETKYEIPEAAPSAGFENDVALSGRLTLSANAKQQQAQNMLDVKGFINTASNLSTIATEVTAVQQVSKPNVTTLRTANASHKRRKQEASFVCPFPGCGILFEELVY</sequence>
<reference evidence="2" key="1">
    <citation type="submission" date="2022-06" db="EMBL/GenBank/DDBJ databases">
        <title>Genome Sequence of Candolleomyces eurysporus.</title>
        <authorList>
            <person name="Buettner E."/>
        </authorList>
    </citation>
    <scope>NUCLEOTIDE SEQUENCE</scope>
    <source>
        <strain evidence="2">VTCC 930004</strain>
    </source>
</reference>
<feature type="compositionally biased region" description="Low complexity" evidence="1">
    <location>
        <begin position="191"/>
        <end position="202"/>
    </location>
</feature>
<feature type="compositionally biased region" description="Polar residues" evidence="1">
    <location>
        <begin position="263"/>
        <end position="297"/>
    </location>
</feature>
<dbReference type="Proteomes" id="UP001140091">
    <property type="component" value="Unassembled WGS sequence"/>
</dbReference>
<feature type="compositionally biased region" description="Low complexity" evidence="1">
    <location>
        <begin position="388"/>
        <end position="403"/>
    </location>
</feature>
<accession>A0A9W8J7L9</accession>
<dbReference type="OrthoDB" id="4748970at2759"/>
<feature type="non-terminal residue" evidence="2">
    <location>
        <position position="689"/>
    </location>
</feature>
<feature type="compositionally biased region" description="Low complexity" evidence="1">
    <location>
        <begin position="455"/>
        <end position="469"/>
    </location>
</feature>
<feature type="region of interest" description="Disordered" evidence="1">
    <location>
        <begin position="422"/>
        <end position="486"/>
    </location>
</feature>
<feature type="compositionally biased region" description="Low complexity" evidence="1">
    <location>
        <begin position="517"/>
        <end position="540"/>
    </location>
</feature>
<feature type="region of interest" description="Disordered" evidence="1">
    <location>
        <begin position="254"/>
        <end position="305"/>
    </location>
</feature>
<feature type="compositionally biased region" description="Polar residues" evidence="1">
    <location>
        <begin position="470"/>
        <end position="479"/>
    </location>
</feature>
<proteinExistence type="predicted"/>
<gene>
    <name evidence="2" type="ORF">H1R20_g7445</name>
</gene>
<feature type="region of interest" description="Disordered" evidence="1">
    <location>
        <begin position="517"/>
        <end position="542"/>
    </location>
</feature>
<keyword evidence="3" id="KW-1185">Reference proteome</keyword>
<evidence type="ECO:0000313" key="3">
    <source>
        <dbReference type="Proteomes" id="UP001140091"/>
    </source>
</evidence>
<dbReference type="EMBL" id="JANBPK010000863">
    <property type="protein sequence ID" value="KAJ2929655.1"/>
    <property type="molecule type" value="Genomic_DNA"/>
</dbReference>
<feature type="region of interest" description="Disordered" evidence="1">
    <location>
        <begin position="131"/>
        <end position="239"/>
    </location>
</feature>
<feature type="region of interest" description="Disordered" evidence="1">
    <location>
        <begin position="383"/>
        <end position="405"/>
    </location>
</feature>
<protein>
    <submittedName>
        <fullName evidence="2">Uncharacterized protein</fullName>
    </submittedName>
</protein>
<dbReference type="AlphaFoldDB" id="A0A9W8J7L9"/>